<dbReference type="PANTHER" id="PTHR40624">
    <property type="entry name" value="BIOSYNTHESIS MONOOXYGENASE, PUTATIVE (AFU_ORTHOLOGUE AFUA_1G12025)-RELATED"/>
    <property type="match status" value="1"/>
</dbReference>
<evidence type="ECO:0000259" key="1">
    <source>
        <dbReference type="PROSITE" id="PS51725"/>
    </source>
</evidence>
<sequence>MSSEVINQVAILTAKPEKHDELVAKLANITQKVQENETETTLYYAFSIADTNEVIVVERYVNQEALDKHRAAPYFQEFIRDAPTLLAKPFELKSGRNLLQDSAQVIRL</sequence>
<dbReference type="InterPro" id="IPR007138">
    <property type="entry name" value="ABM_dom"/>
</dbReference>
<dbReference type="EMBL" id="MDDG01000006">
    <property type="protein sequence ID" value="OQE39900.1"/>
    <property type="molecule type" value="Genomic_DNA"/>
</dbReference>
<organism evidence="2 3">
    <name type="scientific">Penicillium coprophilum</name>
    <dbReference type="NCBI Taxonomy" id="36646"/>
    <lineage>
        <taxon>Eukaryota</taxon>
        <taxon>Fungi</taxon>
        <taxon>Dikarya</taxon>
        <taxon>Ascomycota</taxon>
        <taxon>Pezizomycotina</taxon>
        <taxon>Eurotiomycetes</taxon>
        <taxon>Eurotiomycetidae</taxon>
        <taxon>Eurotiales</taxon>
        <taxon>Aspergillaceae</taxon>
        <taxon>Penicillium</taxon>
    </lineage>
</organism>
<dbReference type="PANTHER" id="PTHR40624:SF1">
    <property type="entry name" value="BIOSYNTHESIS MONOOXYGENASE, PUTATIVE (AFU_ORTHOLOGUE AFUA_1G12025)-RELATED"/>
    <property type="match status" value="1"/>
</dbReference>
<proteinExistence type="predicted"/>
<name>A0A1V6UN86_9EURO</name>
<dbReference type="InterPro" id="IPR011008">
    <property type="entry name" value="Dimeric_a/b-barrel"/>
</dbReference>
<evidence type="ECO:0000313" key="2">
    <source>
        <dbReference type="EMBL" id="OQE39900.1"/>
    </source>
</evidence>
<protein>
    <recommendedName>
        <fullName evidence="1">ABM domain-containing protein</fullName>
    </recommendedName>
</protein>
<dbReference type="AlphaFoldDB" id="A0A1V6UN86"/>
<feature type="domain" description="ABM" evidence="1">
    <location>
        <begin position="6"/>
        <end position="97"/>
    </location>
</feature>
<dbReference type="Pfam" id="PF03992">
    <property type="entry name" value="ABM"/>
    <property type="match status" value="1"/>
</dbReference>
<dbReference type="Gene3D" id="3.30.70.100">
    <property type="match status" value="1"/>
</dbReference>
<evidence type="ECO:0000313" key="3">
    <source>
        <dbReference type="Proteomes" id="UP000191500"/>
    </source>
</evidence>
<comment type="caution">
    <text evidence="2">The sequence shown here is derived from an EMBL/GenBank/DDBJ whole genome shotgun (WGS) entry which is preliminary data.</text>
</comment>
<dbReference type="STRING" id="36646.A0A1V6UN86"/>
<accession>A0A1V6UN86</accession>
<gene>
    <name evidence="2" type="ORF">PENCOP_c006G00024</name>
</gene>
<keyword evidence="3" id="KW-1185">Reference proteome</keyword>
<dbReference type="Proteomes" id="UP000191500">
    <property type="component" value="Unassembled WGS sequence"/>
</dbReference>
<dbReference type="SUPFAM" id="SSF54909">
    <property type="entry name" value="Dimeric alpha+beta barrel"/>
    <property type="match status" value="1"/>
</dbReference>
<reference evidence="3" key="1">
    <citation type="journal article" date="2017" name="Nat. Microbiol.">
        <title>Global analysis of biosynthetic gene clusters reveals vast potential of secondary metabolite production in Penicillium species.</title>
        <authorList>
            <person name="Nielsen J.C."/>
            <person name="Grijseels S."/>
            <person name="Prigent S."/>
            <person name="Ji B."/>
            <person name="Dainat J."/>
            <person name="Nielsen K.F."/>
            <person name="Frisvad J.C."/>
            <person name="Workman M."/>
            <person name="Nielsen J."/>
        </authorList>
    </citation>
    <scope>NUCLEOTIDE SEQUENCE [LARGE SCALE GENOMIC DNA]</scope>
    <source>
        <strain evidence="3">IBT 31321</strain>
    </source>
</reference>
<dbReference type="PROSITE" id="PS51725">
    <property type="entry name" value="ABM"/>
    <property type="match status" value="1"/>
</dbReference>